<evidence type="ECO:0000313" key="3">
    <source>
        <dbReference type="Proteomes" id="UP000183653"/>
    </source>
</evidence>
<feature type="compositionally biased region" description="Pro residues" evidence="1">
    <location>
        <begin position="64"/>
        <end position="75"/>
    </location>
</feature>
<sequence>MSVSASNQAYTPSTDNFAQPSAGAQASPAAKAAGAAGPSFEPSASQSGPVFDSAPQSAKSAFNPGPPPRPNPTLPDPYYGKQSNELLAQGLLNKYNAFKPWYAPTVTPEHINNLAGRPLTGYPERDSNTRLARELLKRPGLMQALDRNNGTGALDSSLSKDDISKFILSSNPLKLQDDRQLAQNVLNNFNALKGPWWSADRNAIDVNTFAKFASRPLYGHGPTDSITQLSREIMNRSELKGSMDNVFGFLRDGKITRDDLYRLLR</sequence>
<accession>A0A8B3XTB5</accession>
<organism evidence="2 3">
    <name type="scientific">Pseudomonas orientalis</name>
    <dbReference type="NCBI Taxonomy" id="76758"/>
    <lineage>
        <taxon>Bacteria</taxon>
        <taxon>Pseudomonadati</taxon>
        <taxon>Pseudomonadota</taxon>
        <taxon>Gammaproteobacteria</taxon>
        <taxon>Pseudomonadales</taxon>
        <taxon>Pseudomonadaceae</taxon>
        <taxon>Pseudomonas</taxon>
    </lineage>
</organism>
<feature type="compositionally biased region" description="Polar residues" evidence="1">
    <location>
        <begin position="1"/>
        <end position="17"/>
    </location>
</feature>
<feature type="region of interest" description="Disordered" evidence="1">
    <location>
        <begin position="1"/>
        <end position="81"/>
    </location>
</feature>
<reference evidence="2 3" key="1">
    <citation type="submission" date="2016-10" db="EMBL/GenBank/DDBJ databases">
        <authorList>
            <person name="Varghese N."/>
            <person name="Submissions S."/>
        </authorList>
    </citation>
    <scope>NUCLEOTIDE SEQUENCE [LARGE SCALE GENOMIC DNA]</scope>
    <source>
        <strain evidence="2 3">BS2775</strain>
    </source>
</reference>
<feature type="compositionally biased region" description="Low complexity" evidence="1">
    <location>
        <begin position="18"/>
        <end position="39"/>
    </location>
</feature>
<dbReference type="EMBL" id="LT629782">
    <property type="protein sequence ID" value="SDT86368.1"/>
    <property type="molecule type" value="Genomic_DNA"/>
</dbReference>
<dbReference type="AlphaFoldDB" id="A0A8B3XTB5"/>
<keyword evidence="3" id="KW-1185">Reference proteome</keyword>
<evidence type="ECO:0008006" key="4">
    <source>
        <dbReference type="Google" id="ProtNLM"/>
    </source>
</evidence>
<feature type="compositionally biased region" description="Polar residues" evidence="1">
    <location>
        <begin position="42"/>
        <end position="60"/>
    </location>
</feature>
<dbReference type="RefSeq" id="WP_231982740.1">
    <property type="nucleotide sequence ID" value="NZ_JYLM01000017.1"/>
</dbReference>
<evidence type="ECO:0000313" key="2">
    <source>
        <dbReference type="EMBL" id="SDT86368.1"/>
    </source>
</evidence>
<protein>
    <recommendedName>
        <fullName evidence="4">Type III secretion effector protein</fullName>
    </recommendedName>
</protein>
<gene>
    <name evidence="2" type="ORF">SAMN04490197_0033</name>
</gene>
<proteinExistence type="predicted"/>
<name>A0A8B3XTB5_9PSED</name>
<dbReference type="Proteomes" id="UP000183653">
    <property type="component" value="Chromosome I"/>
</dbReference>
<evidence type="ECO:0000256" key="1">
    <source>
        <dbReference type="SAM" id="MobiDB-lite"/>
    </source>
</evidence>